<evidence type="ECO:0000256" key="1">
    <source>
        <dbReference type="SAM" id="Phobius"/>
    </source>
</evidence>
<name>A0ABW5GX30_9PSEU</name>
<reference evidence="3" key="1">
    <citation type="journal article" date="2019" name="Int. J. Syst. Evol. Microbiol.">
        <title>The Global Catalogue of Microorganisms (GCM) 10K type strain sequencing project: providing services to taxonomists for standard genome sequencing and annotation.</title>
        <authorList>
            <consortium name="The Broad Institute Genomics Platform"/>
            <consortium name="The Broad Institute Genome Sequencing Center for Infectious Disease"/>
            <person name="Wu L."/>
            <person name="Ma J."/>
        </authorList>
    </citation>
    <scope>NUCLEOTIDE SEQUENCE [LARGE SCALE GENOMIC DNA]</scope>
    <source>
        <strain evidence="3">CGMCC 4.7643</strain>
    </source>
</reference>
<keyword evidence="3" id="KW-1185">Reference proteome</keyword>
<protein>
    <submittedName>
        <fullName evidence="2">Uncharacterized protein</fullName>
    </submittedName>
</protein>
<dbReference type="Proteomes" id="UP001597419">
    <property type="component" value="Unassembled WGS sequence"/>
</dbReference>
<keyword evidence="1" id="KW-0472">Membrane</keyword>
<dbReference type="EMBL" id="JBHUKU010000033">
    <property type="protein sequence ID" value="MFD2465509.1"/>
    <property type="molecule type" value="Genomic_DNA"/>
</dbReference>
<sequence>MSDHEENTWPAALVTVLTDHEVFRRLMWCLSLLSGVLVVTFGMATAVLLVRGDVAAALLGGLTK</sequence>
<feature type="transmembrane region" description="Helical" evidence="1">
    <location>
        <begin position="25"/>
        <end position="50"/>
    </location>
</feature>
<evidence type="ECO:0000313" key="3">
    <source>
        <dbReference type="Proteomes" id="UP001597419"/>
    </source>
</evidence>
<proteinExistence type="predicted"/>
<organism evidence="2 3">
    <name type="scientific">Amycolatopsis samaneae</name>
    <dbReference type="NCBI Taxonomy" id="664691"/>
    <lineage>
        <taxon>Bacteria</taxon>
        <taxon>Bacillati</taxon>
        <taxon>Actinomycetota</taxon>
        <taxon>Actinomycetes</taxon>
        <taxon>Pseudonocardiales</taxon>
        <taxon>Pseudonocardiaceae</taxon>
        <taxon>Amycolatopsis</taxon>
    </lineage>
</organism>
<keyword evidence="1" id="KW-0812">Transmembrane</keyword>
<comment type="caution">
    <text evidence="2">The sequence shown here is derived from an EMBL/GenBank/DDBJ whole genome shotgun (WGS) entry which is preliminary data.</text>
</comment>
<keyword evidence="1" id="KW-1133">Transmembrane helix</keyword>
<accession>A0ABW5GX30</accession>
<evidence type="ECO:0000313" key="2">
    <source>
        <dbReference type="EMBL" id="MFD2465509.1"/>
    </source>
</evidence>
<gene>
    <name evidence="2" type="ORF">ACFSYJ_43305</name>
</gene>
<dbReference type="RefSeq" id="WP_345407013.1">
    <property type="nucleotide sequence ID" value="NZ_BAABHG010000021.1"/>
</dbReference>